<protein>
    <submittedName>
        <fullName evidence="4">Sorting nexin-5-like</fullName>
    </submittedName>
</protein>
<reference evidence="4" key="1">
    <citation type="submission" date="2025-08" db="UniProtKB">
        <authorList>
            <consortium name="RefSeq"/>
        </authorList>
    </citation>
    <scope>IDENTIFICATION</scope>
    <source>
        <tissue evidence="4">Tentacle</tissue>
    </source>
</reference>
<dbReference type="PROSITE" id="PS50195">
    <property type="entry name" value="PX"/>
    <property type="match status" value="1"/>
</dbReference>
<dbReference type="Proteomes" id="UP000515163">
    <property type="component" value="Unplaced"/>
</dbReference>
<evidence type="ECO:0000313" key="3">
    <source>
        <dbReference type="Proteomes" id="UP000515163"/>
    </source>
</evidence>
<dbReference type="GO" id="GO:0035091">
    <property type="term" value="F:phosphatidylinositol binding"/>
    <property type="evidence" value="ECO:0007669"/>
    <property type="project" value="InterPro"/>
</dbReference>
<sequence length="369" mass="41791">MAENGDIEEWSVKVLDASKDGDVVKFTIQTKTSDHDNEKGVIVLREYDDFEWLYHCLTTQNKVDAVVIPPLPARPIVTASAAEAKSKKQLGKDSKTMVPDEFTRDCRNLEKFLQLILVHPAFKKDEGLEKFLTEEEAPVRSKVKKGLFDSLSKTVGEVRFQGYKDRDEDFQKHRDFVDKYLLASKEASMNFTKMINSQQRVALGLGELGTSLSTAATLSDIASQKLKPSLSIFSNALTSHKDSYEVMSTNDDNTLGFSLELYTRYMESAKEMLFRRTCKMVEYENAVKALEKAKPQKKDQCETVKNDTEEAYNDITEMGASEMSRFNRQRVLSLQSSLTQYAESRIKNGRDTYAVLAKLLNDVKKASDS</sequence>
<dbReference type="OrthoDB" id="9976382at2759"/>
<gene>
    <name evidence="4" type="primary">LOC116303291</name>
</gene>
<dbReference type="SUPFAM" id="SSF64268">
    <property type="entry name" value="PX domain"/>
    <property type="match status" value="1"/>
</dbReference>
<dbReference type="InterPro" id="IPR027267">
    <property type="entry name" value="AH/BAR_dom_sf"/>
</dbReference>
<dbReference type="InParanoid" id="A0A6P8IP58"/>
<dbReference type="PANTHER" id="PTHR45850">
    <property type="entry name" value="SORTING NEXIN FAMILY MEMBER"/>
    <property type="match status" value="1"/>
</dbReference>
<dbReference type="Pfam" id="PF09325">
    <property type="entry name" value="Vps5"/>
    <property type="match status" value="1"/>
</dbReference>
<dbReference type="AlphaFoldDB" id="A0A6P8IP58"/>
<evidence type="ECO:0000256" key="1">
    <source>
        <dbReference type="ARBA" id="ARBA00010883"/>
    </source>
</evidence>
<dbReference type="GeneID" id="116303291"/>
<comment type="similarity">
    <text evidence="1">Belongs to the sorting nexin family.</text>
</comment>
<dbReference type="SUPFAM" id="SSF103657">
    <property type="entry name" value="BAR/IMD domain-like"/>
    <property type="match status" value="1"/>
</dbReference>
<dbReference type="Gene3D" id="3.30.1520.10">
    <property type="entry name" value="Phox-like domain"/>
    <property type="match status" value="1"/>
</dbReference>
<accession>A0A6P8IP58</accession>
<dbReference type="Gene3D" id="1.20.1270.60">
    <property type="entry name" value="Arfaptin homology (AH) domain/BAR domain"/>
    <property type="match status" value="1"/>
</dbReference>
<proteinExistence type="inferred from homology"/>
<name>A0A6P8IP58_ACTTE</name>
<dbReference type="InterPro" id="IPR036871">
    <property type="entry name" value="PX_dom_sf"/>
</dbReference>
<dbReference type="Pfam" id="PF00787">
    <property type="entry name" value="PX"/>
    <property type="match status" value="1"/>
</dbReference>
<keyword evidence="3" id="KW-1185">Reference proteome</keyword>
<dbReference type="KEGG" id="aten:116303291"/>
<evidence type="ECO:0000313" key="4">
    <source>
        <dbReference type="RefSeq" id="XP_031568669.1"/>
    </source>
</evidence>
<dbReference type="RefSeq" id="XP_031568669.1">
    <property type="nucleotide sequence ID" value="XM_031712809.1"/>
</dbReference>
<dbReference type="PANTHER" id="PTHR45850:SF2">
    <property type="entry name" value="SORTING NEXIN-5-LIKE"/>
    <property type="match status" value="1"/>
</dbReference>
<dbReference type="InterPro" id="IPR001683">
    <property type="entry name" value="PX_dom"/>
</dbReference>
<organism evidence="3 4">
    <name type="scientific">Actinia tenebrosa</name>
    <name type="common">Australian red waratah sea anemone</name>
    <dbReference type="NCBI Taxonomy" id="6105"/>
    <lineage>
        <taxon>Eukaryota</taxon>
        <taxon>Metazoa</taxon>
        <taxon>Cnidaria</taxon>
        <taxon>Anthozoa</taxon>
        <taxon>Hexacorallia</taxon>
        <taxon>Actiniaria</taxon>
        <taxon>Actiniidae</taxon>
        <taxon>Actinia</taxon>
    </lineage>
</organism>
<feature type="domain" description="PX" evidence="2">
    <location>
        <begin position="1"/>
        <end position="139"/>
    </location>
</feature>
<evidence type="ECO:0000259" key="2">
    <source>
        <dbReference type="PROSITE" id="PS50195"/>
    </source>
</evidence>
<dbReference type="InterPro" id="IPR015404">
    <property type="entry name" value="Vps5_C"/>
</dbReference>